<dbReference type="InterPro" id="IPR051533">
    <property type="entry name" value="WaaL-like"/>
</dbReference>
<evidence type="ECO:0000256" key="4">
    <source>
        <dbReference type="ARBA" id="ARBA00023136"/>
    </source>
</evidence>
<feature type="transmembrane region" description="Helical" evidence="5">
    <location>
        <begin position="148"/>
        <end position="166"/>
    </location>
</feature>
<evidence type="ECO:0000313" key="7">
    <source>
        <dbReference type="EMBL" id="OYQ28856.1"/>
    </source>
</evidence>
<feature type="domain" description="O-antigen ligase-related" evidence="6">
    <location>
        <begin position="339"/>
        <end position="483"/>
    </location>
</feature>
<name>A0A255YHY4_9SPHN</name>
<keyword evidence="4 5" id="KW-0472">Membrane</keyword>
<feature type="transmembrane region" description="Helical" evidence="5">
    <location>
        <begin position="85"/>
        <end position="104"/>
    </location>
</feature>
<comment type="caution">
    <text evidence="7">The sequence shown here is derived from an EMBL/GenBank/DDBJ whole genome shotgun (WGS) entry which is preliminary data.</text>
</comment>
<dbReference type="AlphaFoldDB" id="A0A255YHY4"/>
<keyword evidence="2 5" id="KW-0812">Transmembrane</keyword>
<evidence type="ECO:0000256" key="5">
    <source>
        <dbReference type="SAM" id="Phobius"/>
    </source>
</evidence>
<proteinExistence type="predicted"/>
<evidence type="ECO:0000256" key="1">
    <source>
        <dbReference type="ARBA" id="ARBA00004141"/>
    </source>
</evidence>
<feature type="transmembrane region" description="Helical" evidence="5">
    <location>
        <begin position="387"/>
        <end position="405"/>
    </location>
</feature>
<evidence type="ECO:0000313" key="8">
    <source>
        <dbReference type="Proteomes" id="UP000216991"/>
    </source>
</evidence>
<dbReference type="Pfam" id="PF04932">
    <property type="entry name" value="Wzy_C"/>
    <property type="match status" value="1"/>
</dbReference>
<keyword evidence="3 5" id="KW-1133">Transmembrane helix</keyword>
<feature type="transmembrane region" description="Helical" evidence="5">
    <location>
        <begin position="186"/>
        <end position="205"/>
    </location>
</feature>
<feature type="transmembrane region" description="Helical" evidence="5">
    <location>
        <begin position="355"/>
        <end position="375"/>
    </location>
</feature>
<feature type="transmembrane region" description="Helical" evidence="5">
    <location>
        <begin position="211"/>
        <end position="232"/>
    </location>
</feature>
<protein>
    <recommendedName>
        <fullName evidence="6">O-antigen ligase-related domain-containing protein</fullName>
    </recommendedName>
</protein>
<organism evidence="7 8">
    <name type="scientific">Sandarakinorhabdus cyanobacteriorum</name>
    <dbReference type="NCBI Taxonomy" id="1981098"/>
    <lineage>
        <taxon>Bacteria</taxon>
        <taxon>Pseudomonadati</taxon>
        <taxon>Pseudomonadota</taxon>
        <taxon>Alphaproteobacteria</taxon>
        <taxon>Sphingomonadales</taxon>
        <taxon>Sphingosinicellaceae</taxon>
        <taxon>Sandarakinorhabdus</taxon>
    </lineage>
</organism>
<dbReference type="PANTHER" id="PTHR37422:SF23">
    <property type="entry name" value="TEICHURONIC ACID BIOSYNTHESIS PROTEIN TUAE"/>
    <property type="match status" value="1"/>
</dbReference>
<comment type="subcellular location">
    <subcellularLocation>
        <location evidence="1">Membrane</location>
        <topology evidence="1">Multi-pass membrane protein</topology>
    </subcellularLocation>
</comment>
<feature type="transmembrane region" description="Helical" evidence="5">
    <location>
        <begin position="241"/>
        <end position="258"/>
    </location>
</feature>
<reference evidence="7 8" key="1">
    <citation type="submission" date="2017-07" db="EMBL/GenBank/DDBJ databases">
        <title>Sandarakinorhabdus cyanobacteriorum sp. nov., a novel bacterium isolated from cyanobacterial aggregates in a eutrophic lake.</title>
        <authorList>
            <person name="Cai H."/>
        </authorList>
    </citation>
    <scope>NUCLEOTIDE SEQUENCE [LARGE SCALE GENOMIC DNA]</scope>
    <source>
        <strain evidence="7 8">TH057</strain>
    </source>
</reference>
<dbReference type="Proteomes" id="UP000216991">
    <property type="component" value="Unassembled WGS sequence"/>
</dbReference>
<feature type="transmembrane region" description="Helical" evidence="5">
    <location>
        <begin position="331"/>
        <end position="349"/>
    </location>
</feature>
<sequence length="572" mass="63583">MWPGRISNRSVIVFWPPWRSDGVNQVSMALASRTAVMRRSTRIMAPYNRLEFRPWFPVFKLVLICLMMAMIVYGSALATVGGTQVLKTVSLPILGLLGVVIWLLPDADTHSRGETADLPFLPVLLTFIASIIVWPSYIAIVIPGLPWITPPRLILAVLLAMMLIYYPQRGRVRSQIVDTLGYDRIAISLFLLYECLNFIVLPLSPGPAETASYWALQDVMNFSAVIGAAAFLHNPKYFKPIYAVVTCVAIYSMLVAVLENYMQIPPWAENIPSFMRIDEDWLARILSPQARVGDTRYRIRSTFPVVLYYTLYLSLVMPMVLYAMTRMTGRFRILGLSLIVLVLHTAWFANARTAIIALIVPLVCFSVMTVARSIANGSRRDALKFGIRGMMVLMAVGMLGGVLATSHRAQMYVFGGKQHAGSNLAREKQWANAWAQLAKNPVGVGAGNSIEFVGVDVRGNKIVDSLYINMLVDLGYLGFIAYFGMFLRCAWLGIRCFLRAANEYEEYAGAAAVGLIGYTINCSVVSNTDSAYLAFLFCGLIVATKRHQDRRIAEEARNVGKGESTALVPVRR</sequence>
<feature type="transmembrane region" description="Helical" evidence="5">
    <location>
        <begin position="306"/>
        <end position="324"/>
    </location>
</feature>
<dbReference type="EMBL" id="NOXT01000107">
    <property type="protein sequence ID" value="OYQ28856.1"/>
    <property type="molecule type" value="Genomic_DNA"/>
</dbReference>
<dbReference type="PANTHER" id="PTHR37422">
    <property type="entry name" value="TEICHURONIC ACID BIOSYNTHESIS PROTEIN TUAE"/>
    <property type="match status" value="1"/>
</dbReference>
<evidence type="ECO:0000256" key="2">
    <source>
        <dbReference type="ARBA" id="ARBA00022692"/>
    </source>
</evidence>
<feature type="transmembrane region" description="Helical" evidence="5">
    <location>
        <begin position="116"/>
        <end position="142"/>
    </location>
</feature>
<gene>
    <name evidence="7" type="ORF">CHU93_08490</name>
</gene>
<keyword evidence="8" id="KW-1185">Reference proteome</keyword>
<evidence type="ECO:0000259" key="6">
    <source>
        <dbReference type="Pfam" id="PF04932"/>
    </source>
</evidence>
<dbReference type="GO" id="GO:0016020">
    <property type="term" value="C:membrane"/>
    <property type="evidence" value="ECO:0007669"/>
    <property type="project" value="UniProtKB-SubCell"/>
</dbReference>
<evidence type="ECO:0000256" key="3">
    <source>
        <dbReference type="ARBA" id="ARBA00022989"/>
    </source>
</evidence>
<dbReference type="InterPro" id="IPR007016">
    <property type="entry name" value="O-antigen_ligase-rel_domated"/>
</dbReference>
<accession>A0A255YHY4</accession>
<feature type="transmembrane region" description="Helical" evidence="5">
    <location>
        <begin position="58"/>
        <end position="79"/>
    </location>
</feature>
<feature type="transmembrane region" description="Helical" evidence="5">
    <location>
        <begin position="474"/>
        <end position="494"/>
    </location>
</feature>